<dbReference type="Gene3D" id="3.40.640.10">
    <property type="entry name" value="Type I PLP-dependent aspartate aminotransferase-like (Major domain)"/>
    <property type="match status" value="1"/>
</dbReference>
<dbReference type="EMBL" id="CP095075">
    <property type="protein sequence ID" value="UOR12889.1"/>
    <property type="molecule type" value="Genomic_DNA"/>
</dbReference>
<evidence type="ECO:0000313" key="1">
    <source>
        <dbReference type="EMBL" id="UOR12889.1"/>
    </source>
</evidence>
<organism evidence="1 2">
    <name type="scientific">Halobacillus amylolyticus</name>
    <dbReference type="NCBI Taxonomy" id="2932259"/>
    <lineage>
        <taxon>Bacteria</taxon>
        <taxon>Bacillati</taxon>
        <taxon>Bacillota</taxon>
        <taxon>Bacilli</taxon>
        <taxon>Bacillales</taxon>
        <taxon>Bacillaceae</taxon>
        <taxon>Halobacillus</taxon>
    </lineage>
</organism>
<sequence>MQSIWQALTNSTPHWNDYVQWSLHPSNDSTVQKINQAETDHTFLHLSKGKMGSELHPAKELSDAFMTVGRNISYAGYGDGRGKLSLRKALSHHLASRCVSTSPDSVLIVSGSHQALQLISLGGFSQNQQYF</sequence>
<gene>
    <name evidence="1" type="ORF">MUO15_05105</name>
</gene>
<evidence type="ECO:0000313" key="2">
    <source>
        <dbReference type="Proteomes" id="UP000830326"/>
    </source>
</evidence>
<dbReference type="InterPro" id="IPR015424">
    <property type="entry name" value="PyrdxlP-dep_Trfase"/>
</dbReference>
<keyword evidence="2" id="KW-1185">Reference proteome</keyword>
<proteinExistence type="predicted"/>
<dbReference type="Proteomes" id="UP000830326">
    <property type="component" value="Chromosome"/>
</dbReference>
<accession>A0ABY4HE23</accession>
<protein>
    <submittedName>
        <fullName evidence="1">Uncharacterized protein</fullName>
    </submittedName>
</protein>
<dbReference type="RefSeq" id="WP_245034030.1">
    <property type="nucleotide sequence ID" value="NZ_CP095075.1"/>
</dbReference>
<dbReference type="InterPro" id="IPR015421">
    <property type="entry name" value="PyrdxlP-dep_Trfase_major"/>
</dbReference>
<reference evidence="1" key="1">
    <citation type="submission" date="2022-04" db="EMBL/GenBank/DDBJ databases">
        <title>Halobacillus sp. isolated from saltern.</title>
        <authorList>
            <person name="Won M."/>
            <person name="Lee C.-M."/>
            <person name="Woen H.-Y."/>
            <person name="Kwon S.-W."/>
        </authorList>
    </citation>
    <scope>NUCLEOTIDE SEQUENCE</scope>
    <source>
        <strain evidence="1">SSHM10-5</strain>
    </source>
</reference>
<name>A0ABY4HE23_9BACI</name>
<dbReference type="SUPFAM" id="SSF53383">
    <property type="entry name" value="PLP-dependent transferases"/>
    <property type="match status" value="1"/>
</dbReference>